<sequence length="115" mass="12667">MSRRIMVCGNDAALLQTRLLVLKQAGFAVISACSRDQIDSLPLEPAVELGVLGHSLSEEEQASIAERLRARWPGAKILFLTEHRASLKKVAENVYRSDSFQPSQFVADCREILGA</sequence>
<dbReference type="AlphaFoldDB" id="A0AAU7ZPJ0"/>
<dbReference type="EMBL" id="CP132942">
    <property type="protein sequence ID" value="XCB32863.1"/>
    <property type="molecule type" value="Genomic_DNA"/>
</dbReference>
<evidence type="ECO:0000313" key="1">
    <source>
        <dbReference type="EMBL" id="XCB32863.1"/>
    </source>
</evidence>
<gene>
    <name evidence="1" type="ORF">RBB77_20955</name>
</gene>
<organism evidence="1">
    <name type="scientific">Tunturiibacter psychrotolerans</name>
    <dbReference type="NCBI Taxonomy" id="3069686"/>
    <lineage>
        <taxon>Bacteria</taxon>
        <taxon>Pseudomonadati</taxon>
        <taxon>Acidobacteriota</taxon>
        <taxon>Terriglobia</taxon>
        <taxon>Terriglobales</taxon>
        <taxon>Acidobacteriaceae</taxon>
        <taxon>Tunturiibacter</taxon>
    </lineage>
</organism>
<name>A0AAU7ZPJ0_9BACT</name>
<reference evidence="1" key="2">
    <citation type="journal article" date="2024" name="Environ. Microbiol.">
        <title>Genome analysis and description of Tunturibacter gen. nov. expands the diversity of Terriglobia in tundra soils.</title>
        <authorList>
            <person name="Messyasz A."/>
            <person name="Mannisto M.K."/>
            <person name="Kerkhof L.J."/>
            <person name="Haggblom M.M."/>
        </authorList>
    </citation>
    <scope>NUCLEOTIDE SEQUENCE</scope>
    <source>
        <strain evidence="1">X5P6</strain>
    </source>
</reference>
<proteinExistence type="predicted"/>
<dbReference type="SUPFAM" id="SSF52172">
    <property type="entry name" value="CheY-like"/>
    <property type="match status" value="1"/>
</dbReference>
<accession>A0AAU7ZPJ0</accession>
<dbReference type="InterPro" id="IPR011006">
    <property type="entry name" value="CheY-like_superfamily"/>
</dbReference>
<reference evidence="1" key="1">
    <citation type="submission" date="2023-08" db="EMBL/GenBank/DDBJ databases">
        <authorList>
            <person name="Messyasz A."/>
            <person name="Mannisto M.K."/>
            <person name="Kerkhof L.J."/>
            <person name="Haggblom M."/>
        </authorList>
    </citation>
    <scope>NUCLEOTIDE SEQUENCE</scope>
    <source>
        <strain evidence="1">X5P6</strain>
    </source>
</reference>
<protein>
    <recommendedName>
        <fullName evidence="2">Response regulatory domain-containing protein</fullName>
    </recommendedName>
</protein>
<dbReference type="RefSeq" id="WP_353063701.1">
    <property type="nucleotide sequence ID" value="NZ_CP132942.1"/>
</dbReference>
<evidence type="ECO:0008006" key="2">
    <source>
        <dbReference type="Google" id="ProtNLM"/>
    </source>
</evidence>
<dbReference type="KEGG" id="tpsc:RBB77_20955"/>